<evidence type="ECO:0000313" key="3">
    <source>
        <dbReference type="Proteomes" id="UP000217935"/>
    </source>
</evidence>
<dbReference type="GO" id="GO:0016757">
    <property type="term" value="F:glycosyltransferase activity"/>
    <property type="evidence" value="ECO:0007669"/>
    <property type="project" value="InterPro"/>
</dbReference>
<sequence length="368" mass="40739">MSAYDQMLNVTQTRLMDARIIPPLREGAFRHMAGVFDKTGAFCQPANIKRGADYLLGTKNLRETPAKRLQGRHLYGGQMNHHFGHFLCETLSRLWALDHLDTDMDSILFLSRRPSTPHDLQPFQTAIFDALNLPVPVRIVSEPLIVDELIVPTQGFGVDELGEGAPEFRDYIHRNFLPEVAPEGPENLYISRQGLSLRAGAALGETALSDNLRNAGYEEFFPEKHDIATQVARYKAAKNIVSIEGSALHLYGFVGHKAQNAAVIVRRSDMLAANMIAAQLRTFCDITPHVLNAVTREWDIADGPVRSSKSISLLDIPQLGHELAQAGMLEDGAWAPATGNFDRRIARISGKTNRDYREVPLQTAPAPG</sequence>
<name>A0A291G9N5_9RHOB</name>
<dbReference type="Proteomes" id="UP000217935">
    <property type="component" value="Chromosome"/>
</dbReference>
<organism evidence="2 3">
    <name type="scientific">Celeribacter ethanolicus</name>
    <dbReference type="NCBI Taxonomy" id="1758178"/>
    <lineage>
        <taxon>Bacteria</taxon>
        <taxon>Pseudomonadati</taxon>
        <taxon>Pseudomonadota</taxon>
        <taxon>Alphaproteobacteria</taxon>
        <taxon>Rhodobacterales</taxon>
        <taxon>Roseobacteraceae</taxon>
        <taxon>Celeribacter</taxon>
    </lineage>
</organism>
<dbReference type="RefSeq" id="WP_096804949.1">
    <property type="nucleotide sequence ID" value="NZ_CP022196.1"/>
</dbReference>
<dbReference type="KEGG" id="ceh:CEW89_03755"/>
<dbReference type="AlphaFoldDB" id="A0A291G9N5"/>
<dbReference type="STRING" id="1758178.GCA_001550095_02904"/>
<dbReference type="InterPro" id="IPR049625">
    <property type="entry name" value="Glyco_transf_61_cat"/>
</dbReference>
<accession>A0A291G9N5</accession>
<gene>
    <name evidence="2" type="ORF">CEW89_03755</name>
</gene>
<feature type="domain" description="Glycosyltransferase 61 catalytic" evidence="1">
    <location>
        <begin position="83"/>
        <end position="253"/>
    </location>
</feature>
<evidence type="ECO:0000313" key="2">
    <source>
        <dbReference type="EMBL" id="ATG46750.1"/>
    </source>
</evidence>
<dbReference type="OrthoDB" id="7843421at2"/>
<keyword evidence="3" id="KW-1185">Reference proteome</keyword>
<protein>
    <recommendedName>
        <fullName evidence="1">Glycosyltransferase 61 catalytic domain-containing protein</fullName>
    </recommendedName>
</protein>
<dbReference type="Pfam" id="PF04577">
    <property type="entry name" value="Glyco_transf_61"/>
    <property type="match status" value="1"/>
</dbReference>
<dbReference type="EMBL" id="CP022196">
    <property type="protein sequence ID" value="ATG46750.1"/>
    <property type="molecule type" value="Genomic_DNA"/>
</dbReference>
<proteinExistence type="predicted"/>
<reference evidence="2 3" key="1">
    <citation type="submission" date="2017-06" db="EMBL/GenBank/DDBJ databases">
        <title>Celeribacter sp. TSPH2 complete genome sequence.</title>
        <authorList>
            <person name="Woo J.-H."/>
            <person name="Kim H.-S."/>
        </authorList>
    </citation>
    <scope>NUCLEOTIDE SEQUENCE [LARGE SCALE GENOMIC DNA]</scope>
    <source>
        <strain evidence="2 3">TSPH2</strain>
    </source>
</reference>
<evidence type="ECO:0000259" key="1">
    <source>
        <dbReference type="Pfam" id="PF04577"/>
    </source>
</evidence>